<feature type="region of interest" description="Disordered" evidence="2">
    <location>
        <begin position="1"/>
        <end position="21"/>
    </location>
</feature>
<evidence type="ECO:0000256" key="2">
    <source>
        <dbReference type="SAM" id="MobiDB-lite"/>
    </source>
</evidence>
<dbReference type="SUPFAM" id="SSF54637">
    <property type="entry name" value="Thioesterase/thiol ester dehydrase-isomerase"/>
    <property type="match status" value="1"/>
</dbReference>
<dbReference type="InterPro" id="IPR042171">
    <property type="entry name" value="Acyl-CoA_hotdog"/>
</dbReference>
<dbReference type="AlphaFoldDB" id="A0A2S5Y7V3"/>
<protein>
    <submittedName>
        <fullName evidence="3">Uncharacterized protein</fullName>
    </submittedName>
</protein>
<proteinExistence type="inferred from homology"/>
<dbReference type="InterPro" id="IPR003703">
    <property type="entry name" value="Acyl_CoA_thio"/>
</dbReference>
<dbReference type="GO" id="GO:0006637">
    <property type="term" value="P:acyl-CoA metabolic process"/>
    <property type="evidence" value="ECO:0007669"/>
    <property type="project" value="InterPro"/>
</dbReference>
<dbReference type="GO" id="GO:0009062">
    <property type="term" value="P:fatty acid catabolic process"/>
    <property type="evidence" value="ECO:0007669"/>
    <property type="project" value="TreeGrafter"/>
</dbReference>
<reference evidence="3 4" key="1">
    <citation type="submission" date="2018-02" db="EMBL/GenBank/DDBJ databases">
        <title>Bacteriophage NCPPB3778 and a type I-E CRISPR drive the evolution of the US Biological Select Agent, Rathayibacter toxicus.</title>
        <authorList>
            <person name="Davis E.W.II."/>
            <person name="Tabima J.F."/>
            <person name="Weisberg A.J."/>
            <person name="Lopes L.D."/>
            <person name="Wiseman M.S."/>
            <person name="Wiseman M.S."/>
            <person name="Pupko T."/>
            <person name="Belcher M.S."/>
            <person name="Sechler A.J."/>
            <person name="Tancos M.A."/>
            <person name="Schroeder B.K."/>
            <person name="Murray T.D."/>
            <person name="Luster D.G."/>
            <person name="Schneider W.L."/>
            <person name="Rogers E."/>
            <person name="Andreote F.D."/>
            <person name="Grunwald N.J."/>
            <person name="Putnam M.L."/>
            <person name="Chang J.H."/>
        </authorList>
    </citation>
    <scope>NUCLEOTIDE SEQUENCE [LARGE SCALE GENOMIC DNA]</scope>
    <source>
        <strain evidence="3 4">FH99</strain>
    </source>
</reference>
<evidence type="ECO:0000313" key="4">
    <source>
        <dbReference type="Proteomes" id="UP000237966"/>
    </source>
</evidence>
<dbReference type="PANTHER" id="PTHR11066:SF34">
    <property type="entry name" value="ACYL-COENZYME A THIOESTERASE 8"/>
    <property type="match status" value="1"/>
</dbReference>
<dbReference type="EMBL" id="PSWU01000007">
    <property type="protein sequence ID" value="PPI15508.1"/>
    <property type="molecule type" value="Genomic_DNA"/>
</dbReference>
<dbReference type="Gene3D" id="2.40.160.210">
    <property type="entry name" value="Acyl-CoA thioesterase, double hotdog domain"/>
    <property type="match status" value="1"/>
</dbReference>
<organism evidence="3 4">
    <name type="scientific">Rathayibacter toxicus</name>
    <dbReference type="NCBI Taxonomy" id="145458"/>
    <lineage>
        <taxon>Bacteria</taxon>
        <taxon>Bacillati</taxon>
        <taxon>Actinomycetota</taxon>
        <taxon>Actinomycetes</taxon>
        <taxon>Micrococcales</taxon>
        <taxon>Microbacteriaceae</taxon>
        <taxon>Rathayibacter</taxon>
    </lineage>
</organism>
<feature type="region of interest" description="Disordered" evidence="2">
    <location>
        <begin position="149"/>
        <end position="189"/>
    </location>
</feature>
<gene>
    <name evidence="3" type="ORF">C5C51_05740</name>
</gene>
<dbReference type="InterPro" id="IPR029069">
    <property type="entry name" value="HotDog_dom_sf"/>
</dbReference>
<dbReference type="GO" id="GO:0047617">
    <property type="term" value="F:fatty acyl-CoA hydrolase activity"/>
    <property type="evidence" value="ECO:0007669"/>
    <property type="project" value="InterPro"/>
</dbReference>
<sequence length="189" mass="20694">MAPSSIRAERPRKIRKSDRLCGSARKKDTLIASINLPAGHVPEDVTAENTLTDPVFTDPFSVDRIRDRRSFSTRRVQASQNALPIFSMIASFQTHDDGLDHQTPFPEGYRIRSHCPAAPTCSTTSIIQQRPSTPWCTVPPSVMRCGGNARGEPTSGRGTVPGSYLFPGRPPGGTCYPRENGENTDSLVR</sequence>
<comment type="caution">
    <text evidence="3">The sequence shown here is derived from an EMBL/GenBank/DDBJ whole genome shotgun (WGS) entry which is preliminary data.</text>
</comment>
<evidence type="ECO:0000313" key="3">
    <source>
        <dbReference type="EMBL" id="PPI15508.1"/>
    </source>
</evidence>
<evidence type="ECO:0000256" key="1">
    <source>
        <dbReference type="ARBA" id="ARBA00006538"/>
    </source>
</evidence>
<accession>A0A2S5Y7V3</accession>
<comment type="similarity">
    <text evidence="1">Belongs to the C/M/P thioester hydrolase family.</text>
</comment>
<name>A0A2S5Y7V3_9MICO</name>
<dbReference type="PANTHER" id="PTHR11066">
    <property type="entry name" value="ACYL-COA THIOESTERASE"/>
    <property type="match status" value="1"/>
</dbReference>
<dbReference type="Proteomes" id="UP000237966">
    <property type="component" value="Unassembled WGS sequence"/>
</dbReference>